<reference evidence="13" key="1">
    <citation type="submission" date="2025-08" db="UniProtKB">
        <authorList>
            <consortium name="RefSeq"/>
        </authorList>
    </citation>
    <scope>IDENTIFICATION</scope>
</reference>
<evidence type="ECO:0000313" key="12">
    <source>
        <dbReference type="Proteomes" id="UP001515500"/>
    </source>
</evidence>
<dbReference type="Pfam" id="PF18052">
    <property type="entry name" value="Rx_N"/>
    <property type="match status" value="1"/>
</dbReference>
<feature type="domain" description="Disease resistance N-terminal" evidence="9">
    <location>
        <begin position="10"/>
        <end position="98"/>
    </location>
</feature>
<dbReference type="FunFam" id="3.40.50.300:FF:001091">
    <property type="entry name" value="Probable disease resistance protein At1g61300"/>
    <property type="match status" value="1"/>
</dbReference>
<evidence type="ECO:0000259" key="8">
    <source>
        <dbReference type="Pfam" id="PF00931"/>
    </source>
</evidence>
<dbReference type="PANTHER" id="PTHR36766">
    <property type="entry name" value="PLANT BROAD-SPECTRUM MILDEW RESISTANCE PROTEIN RPW8"/>
    <property type="match status" value="1"/>
</dbReference>
<proteinExistence type="inferred from homology"/>
<feature type="domain" description="NB-ARC" evidence="8">
    <location>
        <begin position="173"/>
        <end position="350"/>
    </location>
</feature>
<evidence type="ECO:0000256" key="6">
    <source>
        <dbReference type="ARBA" id="ARBA00022840"/>
    </source>
</evidence>
<keyword evidence="2" id="KW-0433">Leucine-rich repeat</keyword>
<dbReference type="InterPro" id="IPR038005">
    <property type="entry name" value="RX-like_CC"/>
</dbReference>
<dbReference type="Proteomes" id="UP001515500">
    <property type="component" value="Chromosome 19"/>
</dbReference>
<feature type="chain" id="PRO_5044200600" evidence="7">
    <location>
        <begin position="22"/>
        <end position="1113"/>
    </location>
</feature>
<dbReference type="InterPro" id="IPR041118">
    <property type="entry name" value="Rx_N"/>
</dbReference>
<dbReference type="CDD" id="cd14798">
    <property type="entry name" value="RX-CC_like"/>
    <property type="match status" value="1"/>
</dbReference>
<evidence type="ECO:0000256" key="2">
    <source>
        <dbReference type="ARBA" id="ARBA00022614"/>
    </source>
</evidence>
<dbReference type="SUPFAM" id="SSF52058">
    <property type="entry name" value="L domain-like"/>
    <property type="match status" value="2"/>
</dbReference>
<evidence type="ECO:0000259" key="11">
    <source>
        <dbReference type="Pfam" id="PF25019"/>
    </source>
</evidence>
<dbReference type="GO" id="GO:0002758">
    <property type="term" value="P:innate immune response-activating signaling pathway"/>
    <property type="evidence" value="ECO:0007669"/>
    <property type="project" value="UniProtKB-ARBA"/>
</dbReference>
<evidence type="ECO:0000256" key="3">
    <source>
        <dbReference type="ARBA" id="ARBA00022737"/>
    </source>
</evidence>
<keyword evidence="7" id="KW-0732">Signal</keyword>
<dbReference type="Gene3D" id="3.80.10.10">
    <property type="entry name" value="Ribonuclease Inhibitor"/>
    <property type="match status" value="3"/>
</dbReference>
<comment type="similarity">
    <text evidence="1">Belongs to the disease resistance NB-LRR family.</text>
</comment>
<dbReference type="PANTHER" id="PTHR36766:SF40">
    <property type="entry name" value="DISEASE RESISTANCE PROTEIN RGA3"/>
    <property type="match status" value="1"/>
</dbReference>
<feature type="signal peptide" evidence="7">
    <location>
        <begin position="1"/>
        <end position="21"/>
    </location>
</feature>
<name>A0AB40AI88_DIOCR</name>
<feature type="domain" description="Disease resistance protein winged helix" evidence="10">
    <location>
        <begin position="436"/>
        <end position="500"/>
    </location>
</feature>
<dbReference type="InterPro" id="IPR042197">
    <property type="entry name" value="Apaf_helical"/>
</dbReference>
<dbReference type="Gene3D" id="1.10.8.430">
    <property type="entry name" value="Helical domain of apoptotic protease-activating factors"/>
    <property type="match status" value="1"/>
</dbReference>
<dbReference type="Pfam" id="PF23559">
    <property type="entry name" value="WHD_DRP"/>
    <property type="match status" value="1"/>
</dbReference>
<keyword evidence="6" id="KW-0067">ATP-binding</keyword>
<dbReference type="Pfam" id="PF00931">
    <property type="entry name" value="NB-ARC"/>
    <property type="match status" value="1"/>
</dbReference>
<dbReference type="InterPro" id="IPR056789">
    <property type="entry name" value="LRR_R13L1-DRL21"/>
</dbReference>
<evidence type="ECO:0000256" key="4">
    <source>
        <dbReference type="ARBA" id="ARBA00022741"/>
    </source>
</evidence>
<dbReference type="Gene3D" id="1.20.5.4130">
    <property type="match status" value="1"/>
</dbReference>
<dbReference type="AlphaFoldDB" id="A0AB40AI88"/>
<keyword evidence="3" id="KW-0677">Repeat</keyword>
<dbReference type="SUPFAM" id="SSF52540">
    <property type="entry name" value="P-loop containing nucleoside triphosphate hydrolases"/>
    <property type="match status" value="1"/>
</dbReference>
<dbReference type="InterPro" id="IPR002182">
    <property type="entry name" value="NB-ARC"/>
</dbReference>
<sequence length="1113" mass="126278">MAGAAVVSSFLQILFEKLAVAALDEYRSLRNVKKEFQCLFSTLSSIQDLLEDAEEKQLKDKPVRRWLVKLKDVAVDIDDLLDKHTAAVQRSKLMVQKTKVRRHLSYHFFNRVFLDYKLAHNIKDINERLDKISRERDVLGLQVLNNGTSRLEIEEKPQTSSLVDGSRVFGREQDKENIVKLLLATGDGFSNPFNVAILPIVGMGGLGKTTLTQLVYNDHRVKEHFQLRMWLCVSENFDERKLTRETLEYTQSDYTNTNTNTTNLNLLQEDLFHKLKGKRFLLVLDDVWNENREKWSRYYVALAAGDRGSKILVTTRNENVGLIMGGLRPYYLKQLSDENCWSLFRSCAFVNGNSSGHPKLEEIGKEIVKKLKGLPLAAKTLGSLLYSKLDEDDWKNILRSEIWELPTDQNNIMPALRLSYKHLPPHVKQCFAFCAVFHKDYVFGRDDLVQMWMALGFVQPQGRKRMEDVGYSYFDELVSRSFFHAHKGNYVMHDAIHDLAQSISIDECVRLGDKLQSNTTDKALHSSFSCSHSMHTSFEPFYRFKRLRTLLLLQGYKSRTGLIPDDLFSRLKFLRVLVLNRRDIDKVPNSIDNLHQLRYLGLSGTGIKMLPSSISRLYNLQTLRLKHCNELSYLPRGITGLINLRHMEANSLLISEIAGIGKLTCLQNLGEFIVRQRMGFHITELKDMTQLRGHLCISDLQNVISGEEARKAKLHTKELLTSLELVWSAGNRVASSEECIPEEVLRCLEPQREIRELSVKGYSGFHFPDWLGSSSLSSLHTIHLSNCKNCKFLPPLGQLPFLRYLDIGGMDSVTHIGKEFLGVKGFPSLIELVIEDMPCLEEWAIAQGGVFPCITEIQVRDCPELRELPQLPPTLTKLTVSEAGVSCLPQLKSPTSSSLATAALSSMFIHDCPNLTSLRNGLLSQELSSLTELTIANCEELVSLPMYLFKPLVSLKNLHIYNCPKLTCSYQEATGLLPASLEDLRISSCSVELINPMLKCLGSLTTLRHLKISDCSELNYFPEETRLPDMLKLLVLSNCANLLCLPPLLHVSALETLVIWHCPLVMLPVDGLPAELQELHINGCPVLKNLLEQDDGREWAKIARAPKTKIDCR</sequence>
<evidence type="ECO:0000256" key="7">
    <source>
        <dbReference type="SAM" id="SignalP"/>
    </source>
</evidence>
<dbReference type="FunFam" id="1.10.10.10:FF:000322">
    <property type="entry name" value="Probable disease resistance protein At1g63360"/>
    <property type="match status" value="1"/>
</dbReference>
<keyword evidence="12" id="KW-1185">Reference proteome</keyword>
<organism evidence="12 13">
    <name type="scientific">Dioscorea cayennensis subsp. rotundata</name>
    <name type="common">White Guinea yam</name>
    <name type="synonym">Dioscorea rotundata</name>
    <dbReference type="NCBI Taxonomy" id="55577"/>
    <lineage>
        <taxon>Eukaryota</taxon>
        <taxon>Viridiplantae</taxon>
        <taxon>Streptophyta</taxon>
        <taxon>Embryophyta</taxon>
        <taxon>Tracheophyta</taxon>
        <taxon>Spermatophyta</taxon>
        <taxon>Magnoliopsida</taxon>
        <taxon>Liliopsida</taxon>
        <taxon>Dioscoreales</taxon>
        <taxon>Dioscoreaceae</taxon>
        <taxon>Dioscorea</taxon>
    </lineage>
</organism>
<dbReference type="Pfam" id="PF25019">
    <property type="entry name" value="LRR_R13L1-DRL21"/>
    <property type="match status" value="1"/>
</dbReference>
<accession>A0AB40AI88</accession>
<gene>
    <name evidence="13" type="primary">LOC120249969</name>
</gene>
<dbReference type="GeneID" id="120249969"/>
<dbReference type="PRINTS" id="PR00364">
    <property type="entry name" value="DISEASERSIST"/>
</dbReference>
<evidence type="ECO:0000259" key="10">
    <source>
        <dbReference type="Pfam" id="PF23559"/>
    </source>
</evidence>
<dbReference type="RefSeq" id="XP_039114622.1">
    <property type="nucleotide sequence ID" value="XM_039258688.1"/>
</dbReference>
<dbReference type="Gene3D" id="3.40.50.300">
    <property type="entry name" value="P-loop containing nucleotide triphosphate hydrolases"/>
    <property type="match status" value="1"/>
</dbReference>
<protein>
    <submittedName>
        <fullName evidence="13">Disease resistance protein RGA3</fullName>
    </submittedName>
</protein>
<dbReference type="InterPro" id="IPR027417">
    <property type="entry name" value="P-loop_NTPase"/>
</dbReference>
<dbReference type="GO" id="GO:0005524">
    <property type="term" value="F:ATP binding"/>
    <property type="evidence" value="ECO:0007669"/>
    <property type="project" value="UniProtKB-KW"/>
</dbReference>
<dbReference type="GO" id="GO:0009626">
    <property type="term" value="P:plant-type hypersensitive response"/>
    <property type="evidence" value="ECO:0007669"/>
    <property type="project" value="UniProtKB-ARBA"/>
</dbReference>
<keyword evidence="4" id="KW-0547">Nucleotide-binding</keyword>
<dbReference type="InterPro" id="IPR032675">
    <property type="entry name" value="LRR_dom_sf"/>
</dbReference>
<dbReference type="GO" id="GO:0042742">
    <property type="term" value="P:defense response to bacterium"/>
    <property type="evidence" value="ECO:0007669"/>
    <property type="project" value="UniProtKB-ARBA"/>
</dbReference>
<evidence type="ECO:0000256" key="1">
    <source>
        <dbReference type="ARBA" id="ARBA00008894"/>
    </source>
</evidence>
<dbReference type="InterPro" id="IPR058922">
    <property type="entry name" value="WHD_DRP"/>
</dbReference>
<evidence type="ECO:0000256" key="5">
    <source>
        <dbReference type="ARBA" id="ARBA00022821"/>
    </source>
</evidence>
<feature type="domain" description="R13L1/DRL21-like LRR repeat region" evidence="11">
    <location>
        <begin position="682"/>
        <end position="810"/>
    </location>
</feature>
<evidence type="ECO:0000259" key="9">
    <source>
        <dbReference type="Pfam" id="PF18052"/>
    </source>
</evidence>
<dbReference type="GO" id="GO:0043531">
    <property type="term" value="F:ADP binding"/>
    <property type="evidence" value="ECO:0007669"/>
    <property type="project" value="InterPro"/>
</dbReference>
<keyword evidence="5" id="KW-0611">Plant defense</keyword>
<evidence type="ECO:0000313" key="13">
    <source>
        <dbReference type="RefSeq" id="XP_039114622.1"/>
    </source>
</evidence>